<evidence type="ECO:0000313" key="2">
    <source>
        <dbReference type="EMBL" id="ANE40959.1"/>
    </source>
</evidence>
<sequence length="221" mass="24515">MDNTLTWVLVGVLVAAVVVGGIFLLMPKDKYIEVDGVKVWKIPNDAEIIFVDQSKASSVKTLVQKGQLIAFEGEAQGLGTTQDREKAKIRAYQKIAEFLNAKVTTFAQLVEGQLQNVQVSGSKKQELVSASVDAYKRVTELFAEGRVSGAYEFAAWKVRRDNLVYTYVLLVYDPAQILKLIEVDALVKQKIDELGKQGVNFFENLNAVLQEATKGTPMEKK</sequence>
<evidence type="ECO:0000313" key="4">
    <source>
        <dbReference type="Proteomes" id="UP000077096"/>
    </source>
</evidence>
<reference evidence="2 4" key="1">
    <citation type="submission" date="2014-08" db="EMBL/GenBank/DDBJ databases">
        <title>Fervidobacterium pennivorans DYC genome.</title>
        <authorList>
            <person name="Wushke S."/>
        </authorList>
    </citation>
    <scope>NUCLEOTIDE SEQUENCE [LARGE SCALE GENOMIC DNA]</scope>
    <source>
        <strain evidence="2 4">DYC</strain>
    </source>
</reference>
<reference evidence="3" key="2">
    <citation type="journal article" date="2020" name="mSystems">
        <title>Genome- and Community-Level Interaction Insights into Carbon Utilization and Element Cycling Functions of Hydrothermarchaeota in Hydrothermal Sediment.</title>
        <authorList>
            <person name="Zhou Z."/>
            <person name="Liu Y."/>
            <person name="Xu W."/>
            <person name="Pan J."/>
            <person name="Luo Z.H."/>
            <person name="Li M."/>
        </authorList>
    </citation>
    <scope>NUCLEOTIDE SEQUENCE [LARGE SCALE GENOMIC DNA]</scope>
    <source>
        <strain evidence="3">SpSt-640</strain>
    </source>
</reference>
<feature type="transmembrane region" description="Helical" evidence="1">
    <location>
        <begin position="6"/>
        <end position="26"/>
    </location>
</feature>
<gene>
    <name evidence="3" type="ORF">ENU12_08025</name>
    <name evidence="2" type="ORF">JM64_02305</name>
</gene>
<dbReference type="EMBL" id="CP011393">
    <property type="protein sequence ID" value="ANE40959.1"/>
    <property type="molecule type" value="Genomic_DNA"/>
</dbReference>
<evidence type="ECO:0000313" key="3">
    <source>
        <dbReference type="EMBL" id="HGQ77827.1"/>
    </source>
</evidence>
<keyword evidence="1" id="KW-0472">Membrane</keyword>
<proteinExistence type="predicted"/>
<dbReference type="Proteomes" id="UP000077096">
    <property type="component" value="Chromosome"/>
</dbReference>
<dbReference type="AlphaFoldDB" id="A0A172T1S8"/>
<keyword evidence="1" id="KW-0812">Transmembrane</keyword>
<dbReference type="EMBL" id="DTBH01000161">
    <property type="protein sequence ID" value="HGQ77827.1"/>
    <property type="molecule type" value="Genomic_DNA"/>
</dbReference>
<dbReference type="OrthoDB" id="44632at2"/>
<dbReference type="KEGG" id="fng:JM64_02305"/>
<keyword evidence="1" id="KW-1133">Transmembrane helix</keyword>
<protein>
    <submittedName>
        <fullName evidence="2">Uncharacterized protein</fullName>
    </submittedName>
</protein>
<accession>A0A172T1S8</accession>
<organism evidence="2 4">
    <name type="scientific">Fervidobacterium pennivorans</name>
    <dbReference type="NCBI Taxonomy" id="93466"/>
    <lineage>
        <taxon>Bacteria</taxon>
        <taxon>Thermotogati</taxon>
        <taxon>Thermotogota</taxon>
        <taxon>Thermotogae</taxon>
        <taxon>Thermotogales</taxon>
        <taxon>Fervidobacteriaceae</taxon>
        <taxon>Fervidobacterium</taxon>
    </lineage>
</organism>
<evidence type="ECO:0000256" key="1">
    <source>
        <dbReference type="SAM" id="Phobius"/>
    </source>
</evidence>
<dbReference type="PATRIC" id="fig|93466.3.peg.511"/>
<name>A0A172T1S8_FERPE</name>